<dbReference type="SUPFAM" id="SSF52540">
    <property type="entry name" value="P-loop containing nucleoside triphosphate hydrolases"/>
    <property type="match status" value="1"/>
</dbReference>
<feature type="compositionally biased region" description="Basic residues" evidence="12">
    <location>
        <begin position="747"/>
        <end position="761"/>
    </location>
</feature>
<dbReference type="SMART" id="SM00350">
    <property type="entry name" value="MCM"/>
    <property type="match status" value="1"/>
</dbReference>
<dbReference type="SUPFAM" id="SSF50249">
    <property type="entry name" value="Nucleic acid-binding proteins"/>
    <property type="match status" value="1"/>
</dbReference>
<dbReference type="InterPro" id="IPR018525">
    <property type="entry name" value="MCM_CS"/>
</dbReference>
<sequence>MDFASSQVVGSQGQGQGQSQMALAQTSLAEDQFLARQQHWREFLGRDNAANAEMAAVQRLAGSEALAEAAAVGGTVRLVVSLDHVREFDAALAAAVVARPGELVAALEAAATDAVRAAAAAAGVAAGLVAVAVGFGGAFGSNQVSPRGLRARLVGQLVCVEGIVTRCSLVRPKVVRSVHYAEATRTFYAKGYADATAGGAGPAAGSAAYPTTDDSGNALTTEFGLSRYADHQTVGLQEMPERAPAGQLPRGVDVLLDGDLVDAVKPGDRVAMVGVYRALGGRATTSASAVFRTVLVASAVRVFGAGSLAMAGGGGGVPGARALADADVRNIHAVARRGDAFELLAQSLAPSICGHAAIKRALLLQLVGGSERNLANGTHIRGDINVLMVGDPSTAKSQVLRYALRIAPLAIATTGRGASGVGLTAAVVSDSDTGERRLEAGAMVLADRGVVCIDEFDKMADADRVAIHEVMEQQTVTVAKAGIHTTLNARCSVLAAANPVYGRYDPRRAPHQNIALPDSLLSRFDLLFVVADSMDEARDRTVSEHVLRMHRYVGGGGAPGGEPGGEAAGADEGAADDGAAAAARACAVYEPFNAYLHAGVAAAAPQQRTRTRGGSRRAAAEAAAAAAEAPRREVLSTEFLRRYIFFAKHMVRPALGAEAADDLALAYADLRAQASGEGGAGPAAHTTAPVTARTLETLIRLATAHAKLRLSPAVEPQDADVAKALLRLALFNERPADAAAAAAARAGARRSKTQKRARVGRSRGDSAGAGASDSDGASSDSAAEPAGAGGLRPMQAAAEAAMDVDVDDSGAAADDSLTADRARLFRAQLSRAIAERRLDEAESPWAFPDAFLPPVNAGLDAPFAEAEAAAALREMEAENRLMFRDGVVIMM</sequence>
<comment type="subunit">
    <text evidence="11">Component of the MCM2-7 complex.</text>
</comment>
<dbReference type="PANTHER" id="PTHR11630:SF46">
    <property type="entry name" value="DNA REPLICATION LICENSING FACTOR MCM3-RELATED"/>
    <property type="match status" value="1"/>
</dbReference>
<dbReference type="Pfam" id="PF00493">
    <property type="entry name" value="MCM"/>
    <property type="match status" value="1"/>
</dbReference>
<keyword evidence="7 10" id="KW-0067">ATP-binding</keyword>
<dbReference type="InterPro" id="IPR001208">
    <property type="entry name" value="MCM_dom"/>
</dbReference>
<dbReference type="PROSITE" id="PS50051">
    <property type="entry name" value="MCM_2"/>
    <property type="match status" value="1"/>
</dbReference>
<dbReference type="GO" id="GO:1902975">
    <property type="term" value="P:mitotic DNA replication initiation"/>
    <property type="evidence" value="ECO:0007669"/>
    <property type="project" value="TreeGrafter"/>
</dbReference>
<dbReference type="GO" id="GO:0000727">
    <property type="term" value="P:double-strand break repair via break-induced replication"/>
    <property type="evidence" value="ECO:0007669"/>
    <property type="project" value="TreeGrafter"/>
</dbReference>
<dbReference type="SMART" id="SM00382">
    <property type="entry name" value="AAA"/>
    <property type="match status" value="1"/>
</dbReference>
<gene>
    <name evidence="14" type="primary">MCM3</name>
    <name evidence="14" type="ORF">LPJ53_002364</name>
</gene>
<organism evidence="14 15">
    <name type="scientific">Coemansia erecta</name>
    <dbReference type="NCBI Taxonomy" id="147472"/>
    <lineage>
        <taxon>Eukaryota</taxon>
        <taxon>Fungi</taxon>
        <taxon>Fungi incertae sedis</taxon>
        <taxon>Zoopagomycota</taxon>
        <taxon>Kickxellomycotina</taxon>
        <taxon>Kickxellomycetes</taxon>
        <taxon>Kickxellales</taxon>
        <taxon>Kickxellaceae</taxon>
        <taxon>Coemansia</taxon>
    </lineage>
</organism>
<evidence type="ECO:0000256" key="2">
    <source>
        <dbReference type="ARBA" id="ARBA00008010"/>
    </source>
</evidence>
<feature type="region of interest" description="Disordered" evidence="12">
    <location>
        <begin position="742"/>
        <end position="795"/>
    </location>
</feature>
<dbReference type="Pfam" id="PF23191">
    <property type="entry name" value="WHD_MCM3_C"/>
    <property type="match status" value="1"/>
</dbReference>
<accession>A0A9W8CT36</accession>
<dbReference type="PROSITE" id="PS00847">
    <property type="entry name" value="MCM_1"/>
    <property type="match status" value="1"/>
</dbReference>
<evidence type="ECO:0000256" key="1">
    <source>
        <dbReference type="ARBA" id="ARBA00004123"/>
    </source>
</evidence>
<evidence type="ECO:0000313" key="15">
    <source>
        <dbReference type="Proteomes" id="UP001149813"/>
    </source>
</evidence>
<dbReference type="GO" id="GO:0042555">
    <property type="term" value="C:MCM complex"/>
    <property type="evidence" value="ECO:0007669"/>
    <property type="project" value="UniProtKB-UniRule"/>
</dbReference>
<name>A0A9W8CT36_9FUNG</name>
<dbReference type="InterPro" id="IPR031327">
    <property type="entry name" value="MCM"/>
</dbReference>
<dbReference type="Gene3D" id="3.30.1640.10">
    <property type="entry name" value="mini-chromosome maintenance (MCM) complex, chain A, domain 1"/>
    <property type="match status" value="1"/>
</dbReference>
<evidence type="ECO:0000256" key="8">
    <source>
        <dbReference type="ARBA" id="ARBA00023125"/>
    </source>
</evidence>
<evidence type="ECO:0000256" key="3">
    <source>
        <dbReference type="ARBA" id="ARBA00022705"/>
    </source>
</evidence>
<dbReference type="InterPro" id="IPR027417">
    <property type="entry name" value="P-loop_NTPase"/>
</dbReference>
<evidence type="ECO:0000313" key="14">
    <source>
        <dbReference type="EMBL" id="KAJ1723266.1"/>
    </source>
</evidence>
<evidence type="ECO:0000256" key="7">
    <source>
        <dbReference type="ARBA" id="ARBA00022840"/>
    </source>
</evidence>
<dbReference type="PANTHER" id="PTHR11630">
    <property type="entry name" value="DNA REPLICATION LICENSING FACTOR MCM FAMILY MEMBER"/>
    <property type="match status" value="1"/>
</dbReference>
<evidence type="ECO:0000259" key="13">
    <source>
        <dbReference type="PROSITE" id="PS50051"/>
    </source>
</evidence>
<dbReference type="Proteomes" id="UP001149813">
    <property type="component" value="Unassembled WGS sequence"/>
</dbReference>
<evidence type="ECO:0000256" key="12">
    <source>
        <dbReference type="SAM" id="MobiDB-lite"/>
    </source>
</evidence>
<dbReference type="GO" id="GO:0017116">
    <property type="term" value="F:single-stranded DNA helicase activity"/>
    <property type="evidence" value="ECO:0007669"/>
    <property type="project" value="TreeGrafter"/>
</dbReference>
<keyword evidence="4 10" id="KW-0547">Nucleotide-binding</keyword>
<comment type="subcellular location">
    <subcellularLocation>
        <location evidence="1 11">Nucleus</location>
    </subcellularLocation>
</comment>
<reference evidence="14" key="1">
    <citation type="submission" date="2022-07" db="EMBL/GenBank/DDBJ databases">
        <title>Phylogenomic reconstructions and comparative analyses of Kickxellomycotina fungi.</title>
        <authorList>
            <person name="Reynolds N.K."/>
            <person name="Stajich J.E."/>
            <person name="Barry K."/>
            <person name="Grigoriev I.V."/>
            <person name="Crous P."/>
            <person name="Smith M.E."/>
        </authorList>
    </citation>
    <scope>NUCLEOTIDE SEQUENCE</scope>
    <source>
        <strain evidence="14">NBRC 32514</strain>
    </source>
</reference>
<dbReference type="PRINTS" id="PR01659">
    <property type="entry name" value="MCMPROTEIN3"/>
</dbReference>
<evidence type="ECO:0000256" key="5">
    <source>
        <dbReference type="ARBA" id="ARBA00022801"/>
    </source>
</evidence>
<comment type="function">
    <text evidence="11">Acts as component of the MCM2-7 complex (MCM complex) which is the replicative helicase essential for 'once per cell cycle' DNA replication initiation and elongation in eukaryotic cells. The active ATPase sites in the MCM2-7 ring are formed through the interaction surfaces of two neighboring subunits such that a critical structure of a conserved arginine finger motif is provided in trans relative to the ATP-binding site of the Walker A box of the adjacent subunit. The six ATPase active sites, however, are likely to contribute differentially to the complex helicase activity.</text>
</comment>
<feature type="domain" description="MCM C-terminal AAA(+) ATPase" evidence="13">
    <location>
        <begin position="340"/>
        <end position="546"/>
    </location>
</feature>
<dbReference type="GO" id="GO:0016787">
    <property type="term" value="F:hydrolase activity"/>
    <property type="evidence" value="ECO:0007669"/>
    <property type="project" value="UniProtKB-KW"/>
</dbReference>
<dbReference type="InterPro" id="IPR041562">
    <property type="entry name" value="MCM_lid"/>
</dbReference>
<dbReference type="GO" id="GO:0003697">
    <property type="term" value="F:single-stranded DNA binding"/>
    <property type="evidence" value="ECO:0007669"/>
    <property type="project" value="TreeGrafter"/>
</dbReference>
<evidence type="ECO:0000256" key="11">
    <source>
        <dbReference type="RuleBase" id="RU368061"/>
    </source>
</evidence>
<dbReference type="Gene3D" id="3.40.50.300">
    <property type="entry name" value="P-loop containing nucleotide triphosphate hydrolases"/>
    <property type="match status" value="1"/>
</dbReference>
<dbReference type="EMBL" id="JANBOJ010000073">
    <property type="protein sequence ID" value="KAJ1723266.1"/>
    <property type="molecule type" value="Genomic_DNA"/>
</dbReference>
<proteinExistence type="inferred from homology"/>
<dbReference type="Gene3D" id="2.20.28.10">
    <property type="match status" value="1"/>
</dbReference>
<feature type="compositionally biased region" description="Low complexity" evidence="12">
    <location>
        <begin position="765"/>
        <end position="786"/>
    </location>
</feature>
<keyword evidence="3 11" id="KW-0235">DNA replication</keyword>
<dbReference type="Pfam" id="PF17207">
    <property type="entry name" value="MCM_OB"/>
    <property type="match status" value="1"/>
</dbReference>
<keyword evidence="6 11" id="KW-0347">Helicase</keyword>
<dbReference type="GO" id="GO:0006271">
    <property type="term" value="P:DNA strand elongation involved in DNA replication"/>
    <property type="evidence" value="ECO:0007669"/>
    <property type="project" value="TreeGrafter"/>
</dbReference>
<dbReference type="InterPro" id="IPR056575">
    <property type="entry name" value="WH_MCM3_C"/>
</dbReference>
<comment type="catalytic activity">
    <reaction evidence="11">
        <text>ATP + H2O = ADP + phosphate + H(+)</text>
        <dbReference type="Rhea" id="RHEA:13065"/>
        <dbReference type="ChEBI" id="CHEBI:15377"/>
        <dbReference type="ChEBI" id="CHEBI:15378"/>
        <dbReference type="ChEBI" id="CHEBI:30616"/>
        <dbReference type="ChEBI" id="CHEBI:43474"/>
        <dbReference type="ChEBI" id="CHEBI:456216"/>
        <dbReference type="EC" id="3.6.4.12"/>
    </reaction>
</comment>
<protein>
    <recommendedName>
        <fullName evidence="11">DNA replication licensing factor MCM3</fullName>
        <ecNumber evidence="11">3.6.4.12</ecNumber>
    </recommendedName>
</protein>
<keyword evidence="8 10" id="KW-0238">DNA-binding</keyword>
<evidence type="ECO:0000256" key="4">
    <source>
        <dbReference type="ARBA" id="ARBA00022741"/>
    </source>
</evidence>
<keyword evidence="15" id="KW-1185">Reference proteome</keyword>
<dbReference type="GO" id="GO:0005656">
    <property type="term" value="C:nuclear pre-replicative complex"/>
    <property type="evidence" value="ECO:0007669"/>
    <property type="project" value="UniProtKB-ARBA"/>
</dbReference>
<dbReference type="InterPro" id="IPR033762">
    <property type="entry name" value="MCM_OB"/>
</dbReference>
<dbReference type="GO" id="GO:0005524">
    <property type="term" value="F:ATP binding"/>
    <property type="evidence" value="ECO:0007669"/>
    <property type="project" value="UniProtKB-UniRule"/>
</dbReference>
<dbReference type="InterPro" id="IPR003593">
    <property type="entry name" value="AAA+_ATPase"/>
</dbReference>
<dbReference type="InterPro" id="IPR008046">
    <property type="entry name" value="Mcm3"/>
</dbReference>
<comment type="similarity">
    <text evidence="2 10">Belongs to the MCM family.</text>
</comment>
<dbReference type="GO" id="GO:0006279">
    <property type="term" value="P:premeiotic DNA replication"/>
    <property type="evidence" value="ECO:0007669"/>
    <property type="project" value="UniProtKB-ARBA"/>
</dbReference>
<comment type="caution">
    <text evidence="14">The sequence shown here is derived from an EMBL/GenBank/DDBJ whole genome shotgun (WGS) entry which is preliminary data.</text>
</comment>
<dbReference type="GO" id="GO:0031261">
    <property type="term" value="C:DNA replication preinitiation complex"/>
    <property type="evidence" value="ECO:0007669"/>
    <property type="project" value="UniProtKB-ARBA"/>
</dbReference>
<evidence type="ECO:0000256" key="9">
    <source>
        <dbReference type="ARBA" id="ARBA00023242"/>
    </source>
</evidence>
<keyword evidence="9 11" id="KW-0539">Nucleus</keyword>
<dbReference type="AlphaFoldDB" id="A0A9W8CT36"/>
<evidence type="ECO:0000256" key="6">
    <source>
        <dbReference type="ARBA" id="ARBA00022806"/>
    </source>
</evidence>
<dbReference type="Gene3D" id="2.40.50.140">
    <property type="entry name" value="Nucleic acid-binding proteins"/>
    <property type="match status" value="1"/>
</dbReference>
<dbReference type="OrthoDB" id="1882346at2759"/>
<dbReference type="Pfam" id="PF17855">
    <property type="entry name" value="MCM_lid"/>
    <property type="match status" value="1"/>
</dbReference>
<keyword evidence="5 11" id="KW-0378">Hydrolase</keyword>
<dbReference type="PRINTS" id="PR01657">
    <property type="entry name" value="MCMFAMILY"/>
</dbReference>
<dbReference type="EC" id="3.6.4.12" evidence="11"/>
<evidence type="ECO:0000256" key="10">
    <source>
        <dbReference type="RuleBase" id="RU004070"/>
    </source>
</evidence>
<dbReference type="GO" id="GO:0043596">
    <property type="term" value="C:nuclear replication fork"/>
    <property type="evidence" value="ECO:0007669"/>
    <property type="project" value="UniProtKB-ARBA"/>
</dbReference>
<dbReference type="InterPro" id="IPR012340">
    <property type="entry name" value="NA-bd_OB-fold"/>
</dbReference>